<evidence type="ECO:0000256" key="1">
    <source>
        <dbReference type="SAM" id="SignalP"/>
    </source>
</evidence>
<gene>
    <name evidence="2" type="ORF">ACFSUO_04095</name>
</gene>
<dbReference type="Pfam" id="PF14167">
    <property type="entry name" value="YfkD"/>
    <property type="match status" value="1"/>
</dbReference>
<dbReference type="RefSeq" id="WP_382391356.1">
    <property type="nucleotide sequence ID" value="NZ_JBHUNA010000007.1"/>
</dbReference>
<sequence>MKKWKYLIIALVLVLLFPINGMAEEKEKDKDKADEKSEEKAEFEVPSHVLNISKENTYPNSTEDQEVVEPSDLTKELIEGADVKITNPDLIKMLNETSINPSPLAFGYRGMVYIGRWPLHYKSGETTINWEYQKINTNELNNIGGDSEKEMHYNQEKKKEIKGALTNKIANPDDIKKMMLLKAKDKVELPLAYSAVVGKNTEKENSYSVPPKKFGQLQAFAPAVNEKGQVTFGEVYFKLKGHDKSIVVKNVTKQGIGSWIPIQDHVSFSFKLE</sequence>
<organism evidence="2 3">
    <name type="scientific">Lentibacillus juripiscarius</name>
    <dbReference type="NCBI Taxonomy" id="257446"/>
    <lineage>
        <taxon>Bacteria</taxon>
        <taxon>Bacillati</taxon>
        <taxon>Bacillota</taxon>
        <taxon>Bacilli</taxon>
        <taxon>Bacillales</taxon>
        <taxon>Bacillaceae</taxon>
        <taxon>Lentibacillus</taxon>
    </lineage>
</organism>
<protein>
    <submittedName>
        <fullName evidence="2">YfkD family protein</fullName>
    </submittedName>
</protein>
<feature type="signal peptide" evidence="1">
    <location>
        <begin position="1"/>
        <end position="23"/>
    </location>
</feature>
<dbReference type="EMBL" id="JBHUNA010000007">
    <property type="protein sequence ID" value="MFD2760153.1"/>
    <property type="molecule type" value="Genomic_DNA"/>
</dbReference>
<reference evidence="3" key="1">
    <citation type="journal article" date="2019" name="Int. J. Syst. Evol. Microbiol.">
        <title>The Global Catalogue of Microorganisms (GCM) 10K type strain sequencing project: providing services to taxonomists for standard genome sequencing and annotation.</title>
        <authorList>
            <consortium name="The Broad Institute Genomics Platform"/>
            <consortium name="The Broad Institute Genome Sequencing Center for Infectious Disease"/>
            <person name="Wu L."/>
            <person name="Ma J."/>
        </authorList>
    </citation>
    <scope>NUCLEOTIDE SEQUENCE [LARGE SCALE GENOMIC DNA]</scope>
    <source>
        <strain evidence="3">TISTR 1535</strain>
    </source>
</reference>
<keyword evidence="3" id="KW-1185">Reference proteome</keyword>
<evidence type="ECO:0000313" key="2">
    <source>
        <dbReference type="EMBL" id="MFD2760153.1"/>
    </source>
</evidence>
<keyword evidence="1" id="KW-0732">Signal</keyword>
<proteinExistence type="predicted"/>
<accession>A0ABW5V4F2</accession>
<dbReference type="Proteomes" id="UP001597502">
    <property type="component" value="Unassembled WGS sequence"/>
</dbReference>
<feature type="chain" id="PRO_5046519724" evidence="1">
    <location>
        <begin position="24"/>
        <end position="273"/>
    </location>
</feature>
<evidence type="ECO:0000313" key="3">
    <source>
        <dbReference type="Proteomes" id="UP001597502"/>
    </source>
</evidence>
<name>A0ABW5V4F2_9BACI</name>
<comment type="caution">
    <text evidence="2">The sequence shown here is derived from an EMBL/GenBank/DDBJ whole genome shotgun (WGS) entry which is preliminary data.</text>
</comment>
<dbReference type="InterPro" id="IPR025548">
    <property type="entry name" value="YfkD"/>
</dbReference>